<accession>A0AB74UIM6</accession>
<proteinExistence type="predicted"/>
<organism evidence="1">
    <name type="scientific">Caulobacter phage BL57</name>
    <dbReference type="NCBI Taxonomy" id="3348355"/>
    <lineage>
        <taxon>Viruses</taxon>
    </lineage>
</organism>
<protein>
    <submittedName>
        <fullName evidence="1">Uncharacterized protein</fullName>
    </submittedName>
</protein>
<name>A0AB74UIM6_9VIRU</name>
<sequence length="138" mass="16153">MTATRAEIEGLIHRVAKLRVEDETRDLDLAIFNVVSERDWEWFNRVDETIVEVGKRHAPWGARDYGICALEKLTSSVNDVLSFAQHAGLHPIEFLEKGLARTRLLPRHLYDETYEFQFFLCRDMLMIILEHQLKKARA</sequence>
<evidence type="ECO:0000313" key="1">
    <source>
        <dbReference type="EMBL" id="XHV10757.1"/>
    </source>
</evidence>
<dbReference type="EMBL" id="PQ287320">
    <property type="protein sequence ID" value="XHV10757.1"/>
    <property type="molecule type" value="Genomic_DNA"/>
</dbReference>
<reference evidence="1" key="1">
    <citation type="submission" date="2024-10" db="EMBL/GenBank/DDBJ databases">
        <title>Genetic diversity among independent isolates of the Dolichocephalovirinae subfamily.</title>
        <authorList>
            <person name="Ely B."/>
            <person name="Thomas Q."/>
            <person name="Mohammadi T."/>
        </authorList>
    </citation>
    <scope>NUCLEOTIDE SEQUENCE</scope>
</reference>
<gene>
    <name evidence="1" type="ORF">BL57_285</name>
</gene>